<evidence type="ECO:0000313" key="1">
    <source>
        <dbReference type="EMBL" id="ORE00320.1"/>
    </source>
</evidence>
<comment type="caution">
    <text evidence="1">The sequence shown here is derived from an EMBL/GenBank/DDBJ whole genome shotgun (WGS) entry which is preliminary data.</text>
</comment>
<dbReference type="Proteomes" id="UP000192501">
    <property type="component" value="Unassembled WGS sequence"/>
</dbReference>
<sequence>MERIIKVANDIEIKLNEMIELLVEFGYAPGVEYKINAIIFLGMSHRLILGMEFIKLNNVVIDVQEELIRIDN</sequence>
<protein>
    <submittedName>
        <fullName evidence="1">Uncharacterized protein</fullName>
    </submittedName>
</protein>
<organism evidence="1 2">
    <name type="scientific">Hepatospora eriocheir</name>
    <dbReference type="NCBI Taxonomy" id="1081669"/>
    <lineage>
        <taxon>Eukaryota</taxon>
        <taxon>Fungi</taxon>
        <taxon>Fungi incertae sedis</taxon>
        <taxon>Microsporidia</taxon>
        <taxon>Hepatosporidae</taxon>
        <taxon>Hepatospora</taxon>
    </lineage>
</organism>
<dbReference type="Gene3D" id="2.40.70.10">
    <property type="entry name" value="Acid Proteases"/>
    <property type="match status" value="1"/>
</dbReference>
<dbReference type="VEuPathDB" id="MicrosporidiaDB:A0H76_1523"/>
<proteinExistence type="predicted"/>
<dbReference type="EMBL" id="LTAI01000034">
    <property type="protein sequence ID" value="ORE00320.1"/>
    <property type="molecule type" value="Genomic_DNA"/>
</dbReference>
<dbReference type="AlphaFoldDB" id="A0A1X0QKN8"/>
<gene>
    <name evidence="1" type="ORF">A0H76_1523</name>
</gene>
<name>A0A1X0QKN8_9MICR</name>
<evidence type="ECO:0000313" key="2">
    <source>
        <dbReference type="Proteomes" id="UP000192501"/>
    </source>
</evidence>
<dbReference type="InterPro" id="IPR021109">
    <property type="entry name" value="Peptidase_aspartic_dom_sf"/>
</dbReference>
<accession>A0A1X0QKN8</accession>
<reference evidence="1 2" key="1">
    <citation type="journal article" date="2017" name="Environ. Microbiol.">
        <title>Decay of the glycolytic pathway and adaptation to intranuclear parasitism within Enterocytozoonidae microsporidia.</title>
        <authorList>
            <person name="Wiredu Boakye D."/>
            <person name="Jaroenlak P."/>
            <person name="Prachumwat A."/>
            <person name="Williams T.A."/>
            <person name="Bateman K.S."/>
            <person name="Itsathitphaisarn O."/>
            <person name="Sritunyalucksana K."/>
            <person name="Paszkiewicz K.H."/>
            <person name="Moore K.A."/>
            <person name="Stentiford G.D."/>
            <person name="Williams B.A."/>
        </authorList>
    </citation>
    <scope>NUCLEOTIDE SEQUENCE [LARGE SCALE GENOMIC DNA]</scope>
    <source>
        <strain evidence="2">canceri</strain>
    </source>
</reference>